<protein>
    <submittedName>
        <fullName evidence="1">Nucleotidyltransferase family protein</fullName>
    </submittedName>
</protein>
<keyword evidence="2" id="KW-1185">Reference proteome</keyword>
<proteinExistence type="predicted"/>
<dbReference type="SUPFAM" id="SSF81301">
    <property type="entry name" value="Nucleotidyltransferase"/>
    <property type="match status" value="1"/>
</dbReference>
<dbReference type="InterPro" id="IPR043519">
    <property type="entry name" value="NT_sf"/>
</dbReference>
<comment type="caution">
    <text evidence="1">The sequence shown here is derived from an EMBL/GenBank/DDBJ whole genome shotgun (WGS) entry which is preliminary data.</text>
</comment>
<dbReference type="InterPro" id="IPR018700">
    <property type="entry name" value="DUF2204"/>
</dbReference>
<keyword evidence="1" id="KW-0808">Transferase</keyword>
<evidence type="ECO:0000313" key="1">
    <source>
        <dbReference type="EMBL" id="KAA9340607.1"/>
    </source>
</evidence>
<dbReference type="RefSeq" id="WP_150902524.1">
    <property type="nucleotide sequence ID" value="NZ_VTWT01000002.1"/>
</dbReference>
<reference evidence="1 2" key="1">
    <citation type="submission" date="2019-09" db="EMBL/GenBank/DDBJ databases">
        <title>Genome sequence of Adhaeribacter sp. M2.</title>
        <authorList>
            <person name="Srinivasan S."/>
        </authorList>
    </citation>
    <scope>NUCLEOTIDE SEQUENCE [LARGE SCALE GENOMIC DNA]</scope>
    <source>
        <strain evidence="1 2">M2</strain>
    </source>
</reference>
<dbReference type="Gene3D" id="3.30.460.40">
    <property type="match status" value="1"/>
</dbReference>
<gene>
    <name evidence="1" type="ORF">F0P94_04040</name>
</gene>
<dbReference type="Proteomes" id="UP000326570">
    <property type="component" value="Unassembled WGS sequence"/>
</dbReference>
<dbReference type="EMBL" id="VTWT01000002">
    <property type="protein sequence ID" value="KAA9340607.1"/>
    <property type="molecule type" value="Genomic_DNA"/>
</dbReference>
<accession>A0A5N1J601</accession>
<sequence length="246" mass="28846">MISEEELATEAHGFFGNALHLLSQSGIPFLVGGGLALRQYTGIMRDLKDLDLFCKAGDYPRILKFFSDQGFLTELTDVRWLAKVFKDEYYIDIIFNTVNNICYVDDSWFQFATEGEAYGVPVKFIPAEELLWCKIYVQNRERYDGADVNHIIVKYGKQLDWNRIWMRLEQHWHLLLAQILIFQFVYPTERDIVPRWLFDVLIERAKGQFDMPLPVERVCLGPIIDQTQYRTDILDSDFKVITIKTI</sequence>
<dbReference type="AlphaFoldDB" id="A0A5N1J601"/>
<evidence type="ECO:0000313" key="2">
    <source>
        <dbReference type="Proteomes" id="UP000326570"/>
    </source>
</evidence>
<dbReference type="Pfam" id="PF09970">
    <property type="entry name" value="DUF2204"/>
    <property type="match status" value="1"/>
</dbReference>
<dbReference type="GO" id="GO:0016740">
    <property type="term" value="F:transferase activity"/>
    <property type="evidence" value="ECO:0007669"/>
    <property type="project" value="UniProtKB-KW"/>
</dbReference>
<name>A0A5N1J601_9BACT</name>
<organism evidence="1 2">
    <name type="scientific">Adhaeribacter soli</name>
    <dbReference type="NCBI Taxonomy" id="2607655"/>
    <lineage>
        <taxon>Bacteria</taxon>
        <taxon>Pseudomonadati</taxon>
        <taxon>Bacteroidota</taxon>
        <taxon>Cytophagia</taxon>
        <taxon>Cytophagales</taxon>
        <taxon>Hymenobacteraceae</taxon>
        <taxon>Adhaeribacter</taxon>
    </lineage>
</organism>